<dbReference type="Gene3D" id="3.40.50.300">
    <property type="entry name" value="P-loop containing nucleotide triphosphate hydrolases"/>
    <property type="match status" value="1"/>
</dbReference>
<dbReference type="InterPro" id="IPR007111">
    <property type="entry name" value="NACHT_NTPase"/>
</dbReference>
<dbReference type="PANTHER" id="PTHR10622:SF10">
    <property type="entry name" value="HET DOMAIN-CONTAINING PROTEIN"/>
    <property type="match status" value="1"/>
</dbReference>
<feature type="domain" description="NACHT" evidence="2">
    <location>
        <begin position="314"/>
        <end position="482"/>
    </location>
</feature>
<evidence type="ECO:0000313" key="3">
    <source>
        <dbReference type="EMBL" id="KAF2680742.1"/>
    </source>
</evidence>
<dbReference type="InterPro" id="IPR056884">
    <property type="entry name" value="NPHP3-like_N"/>
</dbReference>
<dbReference type="InterPro" id="IPR010730">
    <property type="entry name" value="HET"/>
</dbReference>
<dbReference type="Pfam" id="PF06985">
    <property type="entry name" value="HET"/>
    <property type="match status" value="1"/>
</dbReference>
<reference evidence="3" key="1">
    <citation type="journal article" date="2020" name="Stud. Mycol.">
        <title>101 Dothideomycetes genomes: a test case for predicting lifestyles and emergence of pathogens.</title>
        <authorList>
            <person name="Haridas S."/>
            <person name="Albert R."/>
            <person name="Binder M."/>
            <person name="Bloem J."/>
            <person name="Labutti K."/>
            <person name="Salamov A."/>
            <person name="Andreopoulos B."/>
            <person name="Baker S."/>
            <person name="Barry K."/>
            <person name="Bills G."/>
            <person name="Bluhm B."/>
            <person name="Cannon C."/>
            <person name="Castanera R."/>
            <person name="Culley D."/>
            <person name="Daum C."/>
            <person name="Ezra D."/>
            <person name="Gonzalez J."/>
            <person name="Henrissat B."/>
            <person name="Kuo A."/>
            <person name="Liang C."/>
            <person name="Lipzen A."/>
            <person name="Lutzoni F."/>
            <person name="Magnuson J."/>
            <person name="Mondo S."/>
            <person name="Nolan M."/>
            <person name="Ohm R."/>
            <person name="Pangilinan J."/>
            <person name="Park H.-J."/>
            <person name="Ramirez L."/>
            <person name="Alfaro M."/>
            <person name="Sun H."/>
            <person name="Tritt A."/>
            <person name="Yoshinaga Y."/>
            <person name="Zwiers L.-H."/>
            <person name="Turgeon B."/>
            <person name="Goodwin S."/>
            <person name="Spatafora J."/>
            <person name="Crous P."/>
            <person name="Grigoriev I."/>
        </authorList>
    </citation>
    <scope>NUCLEOTIDE SEQUENCE</scope>
    <source>
        <strain evidence="3">CBS 122367</strain>
    </source>
</reference>
<evidence type="ECO:0000313" key="4">
    <source>
        <dbReference type="Proteomes" id="UP000799291"/>
    </source>
</evidence>
<feature type="non-terminal residue" evidence="3">
    <location>
        <position position="482"/>
    </location>
</feature>
<gene>
    <name evidence="3" type="ORF">K458DRAFT_372712</name>
</gene>
<dbReference type="AlphaFoldDB" id="A0A6G1IR86"/>
<dbReference type="PROSITE" id="PS50837">
    <property type="entry name" value="NACHT"/>
    <property type="match status" value="1"/>
</dbReference>
<evidence type="ECO:0000256" key="1">
    <source>
        <dbReference type="ARBA" id="ARBA00022737"/>
    </source>
</evidence>
<name>A0A6G1IR86_9PLEO</name>
<dbReference type="OrthoDB" id="674604at2759"/>
<accession>A0A6G1IR86</accession>
<dbReference type="EMBL" id="MU005594">
    <property type="protein sequence ID" value="KAF2680742.1"/>
    <property type="molecule type" value="Genomic_DNA"/>
</dbReference>
<organism evidence="3 4">
    <name type="scientific">Lentithecium fluviatile CBS 122367</name>
    <dbReference type="NCBI Taxonomy" id="1168545"/>
    <lineage>
        <taxon>Eukaryota</taxon>
        <taxon>Fungi</taxon>
        <taxon>Dikarya</taxon>
        <taxon>Ascomycota</taxon>
        <taxon>Pezizomycotina</taxon>
        <taxon>Dothideomycetes</taxon>
        <taxon>Pleosporomycetidae</taxon>
        <taxon>Pleosporales</taxon>
        <taxon>Massarineae</taxon>
        <taxon>Lentitheciaceae</taxon>
        <taxon>Lentithecium</taxon>
    </lineage>
</organism>
<evidence type="ECO:0000259" key="2">
    <source>
        <dbReference type="PROSITE" id="PS50837"/>
    </source>
</evidence>
<keyword evidence="1" id="KW-0677">Repeat</keyword>
<sequence length="482" mass="55116">MRLLRLQYNGDYELVRYVGKHVPPYAILSHTWGRDDEEVAFSDIQNATYRNKPAFAKLQFCGEQAAKDNLEHFWVDTCCINKSSDAELSEALNSMFRWYRNATKCYVYLADVAVNRDSQQLPLELMDPESHQLPFESTFRQSRWFTRGWTLQELVAPSSVDFFSCEGIYIGNKRTLELPIYNITGIAIAALRGASLSNFSVAERISWAARRETTIEEDQVYCLLGIFDVHMPVIYGERVEHAMRRLRKEILETDRTSTLKEVYESDNPEACLSTLAAADQTRFLSQTLHRSKHACVWISSNRQYDVWYKDNDSSLLWITARAGCGKTTAAAHISQMVSAEQIKGQGSIEKAYKPVLLYFFFRRSNLKADKTALAALRTLTSQLVHQEARLLPILHRRHDELSAKGGFEWTWENLSSVLEEMLEQPMFTLPVYIVLDAIDECESDSRKLILDWAKGLVGAMTTSTFRAPNTIIKLLVTSRPDG</sequence>
<dbReference type="PANTHER" id="PTHR10622">
    <property type="entry name" value="HET DOMAIN-CONTAINING PROTEIN"/>
    <property type="match status" value="1"/>
</dbReference>
<dbReference type="InterPro" id="IPR027417">
    <property type="entry name" value="P-loop_NTPase"/>
</dbReference>
<proteinExistence type="predicted"/>
<dbReference type="Pfam" id="PF24883">
    <property type="entry name" value="NPHP3_N"/>
    <property type="match status" value="1"/>
</dbReference>
<protein>
    <submittedName>
        <fullName evidence="3">HET-domain-containing protein</fullName>
    </submittedName>
</protein>
<dbReference type="Proteomes" id="UP000799291">
    <property type="component" value="Unassembled WGS sequence"/>
</dbReference>
<keyword evidence="4" id="KW-1185">Reference proteome</keyword>